<dbReference type="EMBL" id="KZ824968">
    <property type="protein sequence ID" value="RAH68258.1"/>
    <property type="molecule type" value="Genomic_DNA"/>
</dbReference>
<reference evidence="1" key="1">
    <citation type="submission" date="2018-02" db="EMBL/GenBank/DDBJ databases">
        <title>The genomes of Aspergillus section Nigri reveals drivers in fungal speciation.</title>
        <authorList>
            <consortium name="DOE Joint Genome Institute"/>
            <person name="Vesth T.C."/>
            <person name="Nybo J."/>
            <person name="Theobald S."/>
            <person name="Brandl J."/>
            <person name="Frisvad J.C."/>
            <person name="Nielsen K.F."/>
            <person name="Lyhne E.K."/>
            <person name="Kogle M.E."/>
            <person name="Kuo A."/>
            <person name="Riley R."/>
            <person name="Clum A."/>
            <person name="Nolan M."/>
            <person name="Lipzen A."/>
            <person name="Salamov A."/>
            <person name="Henrissat B."/>
            <person name="Wiebenga A."/>
            <person name="De vries R.P."/>
            <person name="Grigoriev I.V."/>
            <person name="Mortensen U.H."/>
            <person name="Andersen M.R."/>
            <person name="Baker S.E."/>
        </authorList>
    </citation>
    <scope>NUCLEOTIDE SEQUENCE</scope>
    <source>
        <strain evidence="1">CBS 121060</strain>
    </source>
</reference>
<keyword evidence="2" id="KW-1185">Reference proteome</keyword>
<organism evidence="1 2">
    <name type="scientific">Aspergillus aculeatinus CBS 121060</name>
    <dbReference type="NCBI Taxonomy" id="1448322"/>
    <lineage>
        <taxon>Eukaryota</taxon>
        <taxon>Fungi</taxon>
        <taxon>Dikarya</taxon>
        <taxon>Ascomycota</taxon>
        <taxon>Pezizomycotina</taxon>
        <taxon>Eurotiomycetes</taxon>
        <taxon>Eurotiomycetidae</taxon>
        <taxon>Eurotiales</taxon>
        <taxon>Aspergillaceae</taxon>
        <taxon>Aspergillus</taxon>
        <taxon>Aspergillus subgen. Circumdati</taxon>
    </lineage>
</organism>
<protein>
    <submittedName>
        <fullName evidence="1">Uncharacterized protein</fullName>
    </submittedName>
</protein>
<evidence type="ECO:0000313" key="2">
    <source>
        <dbReference type="Proteomes" id="UP000249661"/>
    </source>
</evidence>
<name>A0ACD1H3W0_9EURO</name>
<gene>
    <name evidence="1" type="ORF">BO66DRAFT_133226</name>
</gene>
<accession>A0ACD1H3W0</accession>
<proteinExistence type="predicted"/>
<sequence length="130" mass="14570">MVTARSRHGHGIYTVKGRLELGYFSATPGAFYSLFGHSLYYLLKQPVHATAFIRPFSKQSKHQKSQAPQSEVQIVIEGVNPSSQRKEENITTVTPPSDLPHTHSTPPSEQQQIYHAIAFLIIFGLTSFFL</sequence>
<dbReference type="Proteomes" id="UP000249661">
    <property type="component" value="Unassembled WGS sequence"/>
</dbReference>
<evidence type="ECO:0000313" key="1">
    <source>
        <dbReference type="EMBL" id="RAH68258.1"/>
    </source>
</evidence>